<dbReference type="GO" id="GO:0016020">
    <property type="term" value="C:membrane"/>
    <property type="evidence" value="ECO:0007669"/>
    <property type="project" value="UniProtKB-SubCell"/>
</dbReference>
<keyword evidence="4 6" id="KW-0472">Membrane</keyword>
<evidence type="ECO:0000256" key="2">
    <source>
        <dbReference type="ARBA" id="ARBA00022692"/>
    </source>
</evidence>
<dbReference type="EMBL" id="JARGDL010000031">
    <property type="protein sequence ID" value="MDF1613204.1"/>
    <property type="molecule type" value="Genomic_DNA"/>
</dbReference>
<evidence type="ECO:0000313" key="9">
    <source>
        <dbReference type="EMBL" id="MDF1613204.1"/>
    </source>
</evidence>
<evidence type="ECO:0000256" key="1">
    <source>
        <dbReference type="ARBA" id="ARBA00004127"/>
    </source>
</evidence>
<comment type="caution">
    <text evidence="9">The sequence shown here is derived from an EMBL/GenBank/DDBJ whole genome shotgun (WGS) entry which is preliminary data.</text>
</comment>
<keyword evidence="2 5" id="KW-0812">Transmembrane</keyword>
<feature type="domain" description="NADH-Ubiquinone oxidoreductase (complex I) chain 5 N-terminal" evidence="8">
    <location>
        <begin position="82"/>
        <end position="126"/>
    </location>
</feature>
<dbReference type="PRINTS" id="PR01435">
    <property type="entry name" value="NPOXDRDTASE5"/>
</dbReference>
<dbReference type="AlphaFoldDB" id="A0AAE3P2I4"/>
<dbReference type="GO" id="GO:0008137">
    <property type="term" value="F:NADH dehydrogenase (ubiquinone) activity"/>
    <property type="evidence" value="ECO:0007669"/>
    <property type="project" value="InterPro"/>
</dbReference>
<dbReference type="InterPro" id="IPR018393">
    <property type="entry name" value="NADHpl_OxRdtase_5_subgr"/>
</dbReference>
<gene>
    <name evidence="9" type="primary">nuoL</name>
    <name evidence="9" type="ORF">P0M35_13660</name>
</gene>
<feature type="transmembrane region" description="Helical" evidence="6">
    <location>
        <begin position="260"/>
        <end position="282"/>
    </location>
</feature>
<dbReference type="NCBIfam" id="NF005141">
    <property type="entry name" value="PRK06590.1"/>
    <property type="match status" value="1"/>
</dbReference>
<dbReference type="RefSeq" id="WP_321536977.1">
    <property type="nucleotide sequence ID" value="NZ_JARGDL010000031.1"/>
</dbReference>
<evidence type="ECO:0000256" key="6">
    <source>
        <dbReference type="SAM" id="Phobius"/>
    </source>
</evidence>
<feature type="transmembrane region" description="Helical" evidence="6">
    <location>
        <begin position="316"/>
        <end position="342"/>
    </location>
</feature>
<dbReference type="PANTHER" id="PTHR42829:SF2">
    <property type="entry name" value="NADH-UBIQUINONE OXIDOREDUCTASE CHAIN 5"/>
    <property type="match status" value="1"/>
</dbReference>
<feature type="transmembrane region" description="Helical" evidence="6">
    <location>
        <begin position="6"/>
        <end position="27"/>
    </location>
</feature>
<feature type="transmembrane region" description="Helical" evidence="6">
    <location>
        <begin position="149"/>
        <end position="167"/>
    </location>
</feature>
<evidence type="ECO:0000313" key="10">
    <source>
        <dbReference type="Proteomes" id="UP001221302"/>
    </source>
</evidence>
<keyword evidence="3 6" id="KW-1133">Transmembrane helix</keyword>
<dbReference type="Proteomes" id="UP001221302">
    <property type="component" value="Unassembled WGS sequence"/>
</dbReference>
<feature type="transmembrane region" description="Helical" evidence="6">
    <location>
        <begin position="218"/>
        <end position="239"/>
    </location>
</feature>
<feature type="transmembrane region" description="Helical" evidence="6">
    <location>
        <begin position="125"/>
        <end position="143"/>
    </location>
</feature>
<feature type="transmembrane region" description="Helical" evidence="6">
    <location>
        <begin position="551"/>
        <end position="572"/>
    </location>
</feature>
<evidence type="ECO:0000256" key="4">
    <source>
        <dbReference type="ARBA" id="ARBA00023136"/>
    </source>
</evidence>
<comment type="subcellular location">
    <subcellularLocation>
        <location evidence="1">Endomembrane system</location>
        <topology evidence="1">Multi-pass membrane protein</topology>
    </subcellularLocation>
    <subcellularLocation>
        <location evidence="5">Membrane</location>
        <topology evidence="5">Multi-pass membrane protein</topology>
    </subcellularLocation>
</comment>
<feature type="transmembrane region" description="Helical" evidence="6">
    <location>
        <begin position="676"/>
        <end position="694"/>
    </location>
</feature>
<feature type="transmembrane region" description="Helical" evidence="6">
    <location>
        <begin position="385"/>
        <end position="404"/>
    </location>
</feature>
<feature type="transmembrane region" description="Helical" evidence="6">
    <location>
        <begin position="468"/>
        <end position="486"/>
    </location>
</feature>
<dbReference type="InterPro" id="IPR001516">
    <property type="entry name" value="Proton_antipo_N"/>
</dbReference>
<feature type="domain" description="NADH:quinone oxidoreductase/Mrp antiporter transmembrane" evidence="7">
    <location>
        <begin position="144"/>
        <end position="422"/>
    </location>
</feature>
<sequence>MSESLLVNLSIAILFLPLIGFAIVVILGKRFPKLYLLEVGILTIAFILSLIVMFSKLSYFPKDIVSEFTWITIGNAPLNGVINIDLGIKIDNITVLMLFVVNLISMLVHYYSIEYMHGDKRYTRYFSYLGLFTFSMLGIVLTHNILMMYIFWELVGVSSYLLIGFWFEKKSASDAGKKAFIVNRIGDIGMFIGILILFTNYHTFTFDTIFEQIKNGVIPFSSNAWLTAAGILIFMGAVGKSAQFPLHVWLPDAMEGPTPVSALIHAATMVAAGVYLVTRIFVLLTADAMLVIAVVGAFTSFIAATIAITQNDIKKVLAYSTVSQLGYMIMSLGVGAYAFAFFHLVTHAFFKASLFLGSGSVIHAMHHEQDIRNMGGLKKKMPLTYATFLISTLAISGVPFTSGFLSKDGILAGTLAFGKLTGHWLIPIIAFTVAGMTAFYMFRLVLLTFHGEPRDHHKFDHAHESPKLMVVPLIILATLSIFIWYTPNPIGANQGWFLKSWVKTPQQVIPNETRFSFMVGKENHEVNVEEHGEIVNSLEYTETMHWAHYKAMFASLALAGLGILLAFMFYAWKKFDADKLAEKIKGLYNFSLNKWYLDELYDATAVSGTLNTGKGLSLFDQKIVDGAVNGSAWLTRFTSKLSGLFDTYVVDGLVNFSAFFSGFVGLNFRKLQTGKVQTYIVYVVFAVIILLFFFKPF</sequence>
<dbReference type="Pfam" id="PF00662">
    <property type="entry name" value="Proton_antipo_N"/>
    <property type="match status" value="1"/>
</dbReference>
<organism evidence="9 10">
    <name type="scientific">Stygiobacter electus</name>
    <dbReference type="NCBI Taxonomy" id="3032292"/>
    <lineage>
        <taxon>Bacteria</taxon>
        <taxon>Pseudomonadati</taxon>
        <taxon>Ignavibacteriota</taxon>
        <taxon>Ignavibacteria</taxon>
        <taxon>Ignavibacteriales</taxon>
        <taxon>Melioribacteraceae</taxon>
        <taxon>Stygiobacter</taxon>
    </lineage>
</organism>
<dbReference type="Pfam" id="PF00361">
    <property type="entry name" value="Proton_antipo_M"/>
    <property type="match status" value="1"/>
</dbReference>
<protein>
    <submittedName>
        <fullName evidence="9">NADH-quinone oxidoreductase subunit L</fullName>
    </submittedName>
</protein>
<keyword evidence="10" id="KW-1185">Reference proteome</keyword>
<name>A0AAE3P2I4_9BACT</name>
<evidence type="ECO:0000256" key="3">
    <source>
        <dbReference type="ARBA" id="ARBA00022989"/>
    </source>
</evidence>
<dbReference type="GO" id="GO:0042773">
    <property type="term" value="P:ATP synthesis coupled electron transport"/>
    <property type="evidence" value="ECO:0007669"/>
    <property type="project" value="InterPro"/>
</dbReference>
<feature type="transmembrane region" description="Helical" evidence="6">
    <location>
        <begin position="179"/>
        <end position="198"/>
    </location>
</feature>
<dbReference type="InterPro" id="IPR003945">
    <property type="entry name" value="NU5C-like"/>
</dbReference>
<dbReference type="Gene3D" id="1.20.5.2700">
    <property type="match status" value="2"/>
</dbReference>
<accession>A0AAE3P2I4</accession>
<feature type="transmembrane region" description="Helical" evidence="6">
    <location>
        <begin position="93"/>
        <end position="113"/>
    </location>
</feature>
<dbReference type="GO" id="GO:0012505">
    <property type="term" value="C:endomembrane system"/>
    <property type="evidence" value="ECO:0007669"/>
    <property type="project" value="UniProtKB-SubCell"/>
</dbReference>
<dbReference type="PANTHER" id="PTHR42829">
    <property type="entry name" value="NADH-UBIQUINONE OXIDOREDUCTASE CHAIN 5"/>
    <property type="match status" value="1"/>
</dbReference>
<dbReference type="GO" id="GO:0003954">
    <property type="term" value="F:NADH dehydrogenase activity"/>
    <property type="evidence" value="ECO:0007669"/>
    <property type="project" value="TreeGrafter"/>
</dbReference>
<evidence type="ECO:0000256" key="5">
    <source>
        <dbReference type="RuleBase" id="RU000320"/>
    </source>
</evidence>
<evidence type="ECO:0000259" key="8">
    <source>
        <dbReference type="Pfam" id="PF00662"/>
    </source>
</evidence>
<dbReference type="InterPro" id="IPR001750">
    <property type="entry name" value="ND/Mrp_TM"/>
</dbReference>
<evidence type="ECO:0000259" key="7">
    <source>
        <dbReference type="Pfam" id="PF00361"/>
    </source>
</evidence>
<feature type="transmembrane region" description="Helical" evidence="6">
    <location>
        <begin position="424"/>
        <end position="447"/>
    </location>
</feature>
<feature type="transmembrane region" description="Helical" evidence="6">
    <location>
        <begin position="34"/>
        <end position="54"/>
    </location>
</feature>
<proteinExistence type="predicted"/>
<dbReference type="PRINTS" id="PR01434">
    <property type="entry name" value="NADHDHGNASE5"/>
</dbReference>
<feature type="transmembrane region" description="Helical" evidence="6">
    <location>
        <begin position="348"/>
        <end position="365"/>
    </location>
</feature>
<dbReference type="GO" id="GO:0015990">
    <property type="term" value="P:electron transport coupled proton transport"/>
    <property type="evidence" value="ECO:0007669"/>
    <property type="project" value="TreeGrafter"/>
</dbReference>
<feature type="transmembrane region" description="Helical" evidence="6">
    <location>
        <begin position="644"/>
        <end position="664"/>
    </location>
</feature>
<feature type="transmembrane region" description="Helical" evidence="6">
    <location>
        <begin position="288"/>
        <end position="309"/>
    </location>
</feature>
<reference evidence="9" key="1">
    <citation type="submission" date="2023-03" db="EMBL/GenBank/DDBJ databases">
        <title>Stygiobacter electus gen. nov., sp. nov., facultatively anaerobic thermotolerant bacterium of the class Ignavibacteria from a well of Yessentuki mineral water deposit.</title>
        <authorList>
            <person name="Podosokorskaya O.A."/>
            <person name="Elcheninov A.G."/>
            <person name="Petrova N.F."/>
            <person name="Zavarzina D.G."/>
            <person name="Kublanov I.V."/>
            <person name="Merkel A.Y."/>
        </authorList>
    </citation>
    <scope>NUCLEOTIDE SEQUENCE</scope>
    <source>
        <strain evidence="9">09-Me</strain>
    </source>
</reference>
<dbReference type="NCBIfam" id="TIGR01974">
    <property type="entry name" value="NDH_I_L"/>
    <property type="match status" value="1"/>
</dbReference>